<evidence type="ECO:0000259" key="10">
    <source>
        <dbReference type="PROSITE" id="PS50067"/>
    </source>
</evidence>
<dbReference type="STRING" id="981085.W9SNC1"/>
<dbReference type="InterPro" id="IPR019821">
    <property type="entry name" value="Kinesin_motor_CS"/>
</dbReference>
<sequence length="1041" mass="117715">MGETDVSLVDSMLCDSGSRLIPSGLTRSDSTDEYVMFVNAGGEAVNDADSTVKFLKDTCYEGGNILRTNEQITDAGDFPFIYQSARFGDFCYRFTDLSPGEYYIDLHFSEIININGPKGMRVFNVFIQEEEVLSDFDIFSVVGANKPLKLVDLRVSVKEDRVLVMRFEGVVGSPTISGIGIRRAPNASVPQLTNELLKCDNCDAEIVVPSAQMKLMQTKSAAKYEKKIQELTTQCQLKAKECYEAWMSLTTANEQLEKVRMELDNMTFKKLSQDQAMNKQVEDLKDISGRYEHDKKRWAVAAVDLQEKIKLMKKEHFQLSREAHKCVDSIPELNKMVFAVQALVAQCEDLKVKYSEEQAKRKKLFNEAQEAKGNIRVFCRCRPLNKGEIAAGCTTVVDFDAAKDGSLGILTAASSKKSFKLDRVYTPKDDQVDVFADASPMVISVLDGYNVCIFAYGQTGTGKTFTMEGTEQNRGVNYRTLEKLFDIARERSGRFNYDISVSVLEVYNEQIRDLLSTSPTSKKLEIKQASEGSHHVPGIVEAKVDNIDQVWTVLQAGSNARAIGSNNVNEHSSRSHCLLCITVRAKDLINGDCTKSKLWLVDLAGSERLAKTEVQGERLKEAQNINRSLSALGDVISALANKSSHIPYRNSKLTHLLQDSLGGDSKTLMFLQISPSDQDLGETLSSLNFATRVRGIELGPARKQVDTSELQKMKVMLEKARQEARSKDEHLKKLEESLQSLESKARGKDQIYKTQQDKIKELESHLEAKTTLHGQSEKQVSQLSDRLKGREEICCSLQQKVKELEAKLRERQQSECETFQQKVKELEAKLRERQQSESETFQQKVKELEIKLNDQVQEAESNAAALQQKVRELEIKLKEQEQKQCSDILNQKIKELEDKLRDQEQQFRCTHDYVDAIRATPTEVKTCIRDELMSDIETYVLRSSHSLNRPMSQGSMRGNDSIQGTRRKREFKSGETENIMMVSNGLNDKKIRKSDPPKIARITRTAKPATTTQGPFTQKRIIRDQVQGVKERDNKKKIWSR</sequence>
<dbReference type="eggNOG" id="KOG0239">
    <property type="taxonomic scope" value="Eukaryota"/>
</dbReference>
<dbReference type="SUPFAM" id="SSF52540">
    <property type="entry name" value="P-loop containing nucleoside triphosphate hydrolases"/>
    <property type="match status" value="1"/>
</dbReference>
<dbReference type="Pfam" id="PF00225">
    <property type="entry name" value="Kinesin"/>
    <property type="match status" value="1"/>
</dbReference>
<dbReference type="OrthoDB" id="3176171at2759"/>
<dbReference type="PANTHER" id="PTHR47972">
    <property type="entry name" value="KINESIN-LIKE PROTEIN KLP-3"/>
    <property type="match status" value="1"/>
</dbReference>
<evidence type="ECO:0000256" key="5">
    <source>
        <dbReference type="ARBA" id="ARBA00023054"/>
    </source>
</evidence>
<dbReference type="PROSITE" id="PS50067">
    <property type="entry name" value="KINESIN_MOTOR_2"/>
    <property type="match status" value="1"/>
</dbReference>
<dbReference type="Gene3D" id="3.40.850.10">
    <property type="entry name" value="Kinesin motor domain"/>
    <property type="match status" value="1"/>
</dbReference>
<evidence type="ECO:0000256" key="2">
    <source>
        <dbReference type="ARBA" id="ARBA00022701"/>
    </source>
</evidence>
<evidence type="ECO:0000313" key="12">
    <source>
        <dbReference type="Proteomes" id="UP000030645"/>
    </source>
</evidence>
<dbReference type="Pfam" id="PF11721">
    <property type="entry name" value="Malectin"/>
    <property type="match status" value="1"/>
</dbReference>
<dbReference type="CDD" id="cd01366">
    <property type="entry name" value="KISc_C_terminal"/>
    <property type="match status" value="1"/>
</dbReference>
<dbReference type="PROSITE" id="PS00411">
    <property type="entry name" value="KINESIN_MOTOR_1"/>
    <property type="match status" value="1"/>
</dbReference>
<evidence type="ECO:0000256" key="1">
    <source>
        <dbReference type="ARBA" id="ARBA00010899"/>
    </source>
</evidence>
<dbReference type="GO" id="GO:0005874">
    <property type="term" value="C:microtubule"/>
    <property type="evidence" value="ECO:0007669"/>
    <property type="project" value="UniProtKB-KW"/>
</dbReference>
<dbReference type="SMART" id="SM00129">
    <property type="entry name" value="KISc"/>
    <property type="match status" value="1"/>
</dbReference>
<feature type="domain" description="Kinesin motor" evidence="10">
    <location>
        <begin position="374"/>
        <end position="696"/>
    </location>
</feature>
<reference evidence="12" key="1">
    <citation type="submission" date="2013-01" db="EMBL/GenBank/DDBJ databases">
        <title>Draft Genome Sequence of a Mulberry Tree, Morus notabilis C.K. Schneid.</title>
        <authorList>
            <person name="He N."/>
            <person name="Zhao S."/>
        </authorList>
    </citation>
    <scope>NUCLEOTIDE SEQUENCE</scope>
</reference>
<dbReference type="InterPro" id="IPR001752">
    <property type="entry name" value="Kinesin_motor_dom"/>
</dbReference>
<feature type="coiled-coil region" evidence="8">
    <location>
        <begin position="221"/>
        <end position="269"/>
    </location>
</feature>
<dbReference type="GO" id="GO:0005524">
    <property type="term" value="F:ATP binding"/>
    <property type="evidence" value="ECO:0007669"/>
    <property type="project" value="UniProtKB-UniRule"/>
</dbReference>
<comment type="similarity">
    <text evidence="1">Belongs to the TRAFAC class myosin-kinesin ATPase superfamily. Kinesin family. KIN-14 subfamily.</text>
</comment>
<evidence type="ECO:0000256" key="8">
    <source>
        <dbReference type="SAM" id="Coils"/>
    </source>
</evidence>
<dbReference type="InterPro" id="IPR027417">
    <property type="entry name" value="P-loop_NTPase"/>
</dbReference>
<dbReference type="GO" id="GO:0007018">
    <property type="term" value="P:microtubule-based movement"/>
    <property type="evidence" value="ECO:0007669"/>
    <property type="project" value="InterPro"/>
</dbReference>
<dbReference type="PANTHER" id="PTHR47972:SF18">
    <property type="entry name" value="KINESIN-LIKE PROTEIN KIN-14R"/>
    <property type="match status" value="1"/>
</dbReference>
<feature type="compositionally biased region" description="Basic and acidic residues" evidence="9">
    <location>
        <begin position="988"/>
        <end position="998"/>
    </location>
</feature>
<keyword evidence="3 7" id="KW-0547">Nucleotide-binding</keyword>
<dbReference type="InterPro" id="IPR027640">
    <property type="entry name" value="Kinesin-like_fam"/>
</dbReference>
<accession>W9SNC1</accession>
<dbReference type="FunFam" id="3.40.850.10:FF:000057">
    <property type="entry name" value="kinesin-like protein KIN-14R"/>
    <property type="match status" value="1"/>
</dbReference>
<feature type="coiled-coil region" evidence="8">
    <location>
        <begin position="302"/>
        <end position="374"/>
    </location>
</feature>
<organism evidence="11 12">
    <name type="scientific">Morus notabilis</name>
    <dbReference type="NCBI Taxonomy" id="981085"/>
    <lineage>
        <taxon>Eukaryota</taxon>
        <taxon>Viridiplantae</taxon>
        <taxon>Streptophyta</taxon>
        <taxon>Embryophyta</taxon>
        <taxon>Tracheophyta</taxon>
        <taxon>Spermatophyta</taxon>
        <taxon>Magnoliopsida</taxon>
        <taxon>eudicotyledons</taxon>
        <taxon>Gunneridae</taxon>
        <taxon>Pentapetalae</taxon>
        <taxon>rosids</taxon>
        <taxon>fabids</taxon>
        <taxon>Rosales</taxon>
        <taxon>Moraceae</taxon>
        <taxon>Moreae</taxon>
        <taxon>Morus</taxon>
    </lineage>
</organism>
<keyword evidence="4 7" id="KW-0067">ATP-binding</keyword>
<dbReference type="InterPro" id="IPR021720">
    <property type="entry name" value="Malectin_dom"/>
</dbReference>
<dbReference type="PRINTS" id="PR00380">
    <property type="entry name" value="KINESINHEAVY"/>
</dbReference>
<dbReference type="EMBL" id="KE346359">
    <property type="protein sequence ID" value="EXC35497.1"/>
    <property type="molecule type" value="Genomic_DNA"/>
</dbReference>
<name>W9SNC1_9ROSA</name>
<gene>
    <name evidence="11" type="ORF">L484_026804</name>
</gene>
<evidence type="ECO:0000256" key="7">
    <source>
        <dbReference type="PROSITE-ProRule" id="PRU00283"/>
    </source>
</evidence>
<feature type="region of interest" description="Disordered" evidence="9">
    <location>
        <begin position="947"/>
        <end position="974"/>
    </location>
</feature>
<proteinExistence type="inferred from homology"/>
<dbReference type="Proteomes" id="UP000030645">
    <property type="component" value="Unassembled WGS sequence"/>
</dbReference>
<evidence type="ECO:0000256" key="3">
    <source>
        <dbReference type="ARBA" id="ARBA00022741"/>
    </source>
</evidence>
<dbReference type="GO" id="GO:0008017">
    <property type="term" value="F:microtubule binding"/>
    <property type="evidence" value="ECO:0007669"/>
    <property type="project" value="InterPro"/>
</dbReference>
<feature type="coiled-coil region" evidence="8">
    <location>
        <begin position="710"/>
        <end position="751"/>
    </location>
</feature>
<keyword evidence="5 8" id="KW-0175">Coiled coil</keyword>
<evidence type="ECO:0000256" key="6">
    <source>
        <dbReference type="ARBA" id="ARBA00023175"/>
    </source>
</evidence>
<evidence type="ECO:0000256" key="9">
    <source>
        <dbReference type="SAM" id="MobiDB-lite"/>
    </source>
</evidence>
<dbReference type="GO" id="GO:0003777">
    <property type="term" value="F:microtubule motor activity"/>
    <property type="evidence" value="ECO:0007669"/>
    <property type="project" value="InterPro"/>
</dbReference>
<dbReference type="AlphaFoldDB" id="W9SNC1"/>
<keyword evidence="2" id="KW-0493">Microtubule</keyword>
<evidence type="ECO:0000313" key="11">
    <source>
        <dbReference type="EMBL" id="EXC35497.1"/>
    </source>
</evidence>
<feature type="region of interest" description="Disordered" evidence="9">
    <location>
        <begin position="988"/>
        <end position="1016"/>
    </location>
</feature>
<keyword evidence="6 7" id="KW-0505">Motor protein</keyword>
<feature type="binding site" evidence="7">
    <location>
        <begin position="457"/>
        <end position="464"/>
    </location>
    <ligand>
        <name>ATP</name>
        <dbReference type="ChEBI" id="CHEBI:30616"/>
    </ligand>
</feature>
<evidence type="ECO:0000256" key="4">
    <source>
        <dbReference type="ARBA" id="ARBA00022840"/>
    </source>
</evidence>
<feature type="compositionally biased region" description="Polar residues" evidence="9">
    <location>
        <begin position="947"/>
        <end position="964"/>
    </location>
</feature>
<keyword evidence="12" id="KW-1185">Reference proteome</keyword>
<feature type="coiled-coil region" evidence="8">
    <location>
        <begin position="797"/>
        <end position="906"/>
    </location>
</feature>
<dbReference type="KEGG" id="mnt:21409447"/>
<dbReference type="InterPro" id="IPR036961">
    <property type="entry name" value="Kinesin_motor_dom_sf"/>
</dbReference>
<protein>
    <recommendedName>
        <fullName evidence="10">Kinesin motor domain-containing protein</fullName>
    </recommendedName>
</protein>
<dbReference type="Gene3D" id="2.60.120.430">
    <property type="entry name" value="Galactose-binding lectin"/>
    <property type="match status" value="1"/>
</dbReference>